<dbReference type="InterPro" id="IPR028250">
    <property type="entry name" value="DsbDN"/>
</dbReference>
<dbReference type="InterPro" id="IPR017937">
    <property type="entry name" value="Thioredoxin_CS"/>
</dbReference>
<evidence type="ECO:0000256" key="9">
    <source>
        <dbReference type="SAM" id="Phobius"/>
    </source>
</evidence>
<dbReference type="Proteomes" id="UP000005870">
    <property type="component" value="Chromosome"/>
</dbReference>
<dbReference type="InterPro" id="IPR036929">
    <property type="entry name" value="DsbDN_sf"/>
</dbReference>
<evidence type="ECO:0000259" key="10">
    <source>
        <dbReference type="PROSITE" id="PS51352"/>
    </source>
</evidence>
<keyword evidence="6 9" id="KW-0472">Membrane</keyword>
<feature type="transmembrane region" description="Helical" evidence="9">
    <location>
        <begin position="427"/>
        <end position="444"/>
    </location>
</feature>
<dbReference type="PANTHER" id="PTHR32234">
    <property type="entry name" value="THIOL:DISULFIDE INTERCHANGE PROTEIN DSBD"/>
    <property type="match status" value="1"/>
</dbReference>
<evidence type="ECO:0000313" key="12">
    <source>
        <dbReference type="Proteomes" id="UP000005870"/>
    </source>
</evidence>
<evidence type="ECO:0000256" key="6">
    <source>
        <dbReference type="ARBA" id="ARBA00023136"/>
    </source>
</evidence>
<dbReference type="Gene3D" id="3.40.30.10">
    <property type="entry name" value="Glutaredoxin"/>
    <property type="match status" value="1"/>
</dbReference>
<dbReference type="AlphaFoldDB" id="G7USD0"/>
<dbReference type="Pfam" id="PF13899">
    <property type="entry name" value="Thioredoxin_7"/>
    <property type="match status" value="1"/>
</dbReference>
<evidence type="ECO:0000313" key="11">
    <source>
        <dbReference type="EMBL" id="AER56002.1"/>
    </source>
</evidence>
<keyword evidence="5 9" id="KW-1133">Transmembrane helix</keyword>
<feature type="region of interest" description="Disordered" evidence="8">
    <location>
        <begin position="138"/>
        <end position="193"/>
    </location>
</feature>
<keyword evidence="4" id="KW-0201">Cytochrome c-type biogenesis</keyword>
<dbReference type="InterPro" id="IPR013766">
    <property type="entry name" value="Thioredoxin_domain"/>
</dbReference>
<dbReference type="RefSeq" id="WP_014160178.1">
    <property type="nucleotide sequence ID" value="NC_016147.2"/>
</dbReference>
<proteinExistence type="predicted"/>
<keyword evidence="7" id="KW-0676">Redox-active center</keyword>
<dbReference type="PROSITE" id="PS51352">
    <property type="entry name" value="THIOREDOXIN_2"/>
    <property type="match status" value="1"/>
</dbReference>
<feature type="domain" description="Thioredoxin" evidence="10">
    <location>
        <begin position="491"/>
        <end position="625"/>
    </location>
</feature>
<feature type="transmembrane region" description="Helical" evidence="9">
    <location>
        <begin position="400"/>
        <end position="421"/>
    </location>
</feature>
<evidence type="ECO:0000256" key="8">
    <source>
        <dbReference type="SAM" id="MobiDB-lite"/>
    </source>
</evidence>
<keyword evidence="12" id="KW-1185">Reference proteome</keyword>
<sequence length="627" mass="65246">MPHTVVRLALATALSLTAIYLEPAAQARPWAGEPTYLPAAQVVEFQVEAADPGHLRVELEIAQGYYLYRDQFAASDASGRALALTLPPGTARHDASYGDTRVYEGRQTLTIETPAQPEISLRWQGCAKGGICYPPQTHTLRVPTGSSRTPADALQPASSPAAATPASMPVAGPPSAAGAAQTQTNGGPMAAQDQSLAARLRQAPLPLSLALFFGMGLLLAFTPCSLPMLPIVSSLVVGRQRSMRRTALLAGTYVLAMALTYALLGVIAGLAGAGLQASLQHPLILSAFAGVFVILALSLFGAFELQLPASLSRRLDGLGRNSQAGKVAGAAVLGVLSAALVGPCMTAPLAGALLFLGQSGSAMVGGAALFALGLGMGLPLILVATLGARVLPRPGPWMDVIRVAFGAVMLALAISMLARFVDPASVQALWGAWLLLVAVLLVAREQAGASRGLRRWAPRYLAGICLLCGVSLLVGALAGNSDPLRPLQVFAGTADSTPSSQAGAPLRFEEPADVTALDQAVAEAGKRAQWTLVDVYADWCVSCKVIEREVFGDPRVQARLATVTLLRPDVTENDAKDQALMSRHGIAGPPTLMLIGPDGHERRQLRMVGETSAEDFLARLDAAGVGR</sequence>
<evidence type="ECO:0000256" key="3">
    <source>
        <dbReference type="ARBA" id="ARBA00022692"/>
    </source>
</evidence>
<dbReference type="GO" id="GO:0045454">
    <property type="term" value="P:cell redox homeostasis"/>
    <property type="evidence" value="ECO:0007669"/>
    <property type="project" value="TreeGrafter"/>
</dbReference>
<feature type="transmembrane region" description="Helical" evidence="9">
    <location>
        <begin position="362"/>
        <end position="388"/>
    </location>
</feature>
<evidence type="ECO:0000256" key="1">
    <source>
        <dbReference type="ARBA" id="ARBA00004651"/>
    </source>
</evidence>
<dbReference type="GO" id="GO:0005886">
    <property type="term" value="C:plasma membrane"/>
    <property type="evidence" value="ECO:0007669"/>
    <property type="project" value="UniProtKB-SubCell"/>
</dbReference>
<dbReference type="STRING" id="1045855.DSC_06755"/>
<accession>G7USD0</accession>
<dbReference type="InterPro" id="IPR003834">
    <property type="entry name" value="Cyt_c_assmbl_TM_dom"/>
</dbReference>
<evidence type="ECO:0000256" key="4">
    <source>
        <dbReference type="ARBA" id="ARBA00022748"/>
    </source>
</evidence>
<evidence type="ECO:0000256" key="7">
    <source>
        <dbReference type="ARBA" id="ARBA00023284"/>
    </source>
</evidence>
<reference evidence="11 12" key="1">
    <citation type="journal article" date="2012" name="J. Bacteriol.">
        <title>Complete Genome Sequence of the BTEX-Degrading Bacterium Pseudoxanthomonas spadix BD-a59.</title>
        <authorList>
            <person name="Lee S.H."/>
            <person name="Jin H.M."/>
            <person name="Lee H.J."/>
            <person name="Kim J.M."/>
            <person name="Jeon C.O."/>
        </authorList>
    </citation>
    <scope>NUCLEOTIDE SEQUENCE [LARGE SCALE GENOMIC DNA]</scope>
    <source>
        <strain evidence="11 12">BD-a59</strain>
    </source>
</reference>
<dbReference type="Pfam" id="PF02683">
    <property type="entry name" value="DsbD_TM"/>
    <property type="match status" value="1"/>
</dbReference>
<dbReference type="EMBL" id="CP003093">
    <property type="protein sequence ID" value="AER56002.1"/>
    <property type="molecule type" value="Genomic_DNA"/>
</dbReference>
<feature type="transmembrane region" description="Helical" evidence="9">
    <location>
        <begin position="248"/>
        <end position="271"/>
    </location>
</feature>
<evidence type="ECO:0000256" key="2">
    <source>
        <dbReference type="ARBA" id="ARBA00022475"/>
    </source>
</evidence>
<organism evidence="11 12">
    <name type="scientific">Pseudoxanthomonas spadix (strain BD-a59)</name>
    <dbReference type="NCBI Taxonomy" id="1045855"/>
    <lineage>
        <taxon>Bacteria</taxon>
        <taxon>Pseudomonadati</taxon>
        <taxon>Pseudomonadota</taxon>
        <taxon>Gammaproteobacteria</taxon>
        <taxon>Lysobacterales</taxon>
        <taxon>Lysobacteraceae</taxon>
        <taxon>Pseudoxanthomonas</taxon>
    </lineage>
</organism>
<dbReference type="SUPFAM" id="SSF52833">
    <property type="entry name" value="Thioredoxin-like"/>
    <property type="match status" value="1"/>
</dbReference>
<dbReference type="PROSITE" id="PS00194">
    <property type="entry name" value="THIOREDOXIN_1"/>
    <property type="match status" value="1"/>
</dbReference>
<dbReference type="GO" id="GO:0015035">
    <property type="term" value="F:protein-disulfide reductase activity"/>
    <property type="evidence" value="ECO:0007669"/>
    <property type="project" value="TreeGrafter"/>
</dbReference>
<dbReference type="InterPro" id="IPR036249">
    <property type="entry name" value="Thioredoxin-like_sf"/>
</dbReference>
<comment type="subcellular location">
    <subcellularLocation>
        <location evidence="1">Cell membrane</location>
        <topology evidence="1">Multi-pass membrane protein</topology>
    </subcellularLocation>
</comment>
<dbReference type="OrthoDB" id="9811036at2"/>
<name>G7USD0_PSEUP</name>
<evidence type="ECO:0000256" key="5">
    <source>
        <dbReference type="ARBA" id="ARBA00022989"/>
    </source>
</evidence>
<dbReference type="SUPFAM" id="SSF74863">
    <property type="entry name" value="Thiol:disulfide interchange protein DsbD, N-terminal domain (DsbD-alpha)"/>
    <property type="match status" value="1"/>
</dbReference>
<dbReference type="CDD" id="cd02953">
    <property type="entry name" value="DsbDgamma"/>
    <property type="match status" value="1"/>
</dbReference>
<dbReference type="NCBIfam" id="NF001419">
    <property type="entry name" value="PRK00293.1"/>
    <property type="match status" value="1"/>
</dbReference>
<dbReference type="eggNOG" id="COG4232">
    <property type="taxonomic scope" value="Bacteria"/>
</dbReference>
<dbReference type="InterPro" id="IPR035671">
    <property type="entry name" value="DsbD_gamma"/>
</dbReference>
<keyword evidence="2" id="KW-1003">Cell membrane</keyword>
<feature type="transmembrane region" description="Helical" evidence="9">
    <location>
        <begin position="456"/>
        <end position="478"/>
    </location>
</feature>
<dbReference type="HOGENOM" id="CLU_014657_3_0_6"/>
<feature type="transmembrane region" description="Helical" evidence="9">
    <location>
        <begin position="209"/>
        <end position="236"/>
    </location>
</feature>
<dbReference type="Gene3D" id="2.60.40.1250">
    <property type="entry name" value="Thiol:disulfide interchange protein DsbD, N-terminal domain"/>
    <property type="match status" value="1"/>
</dbReference>
<feature type="compositionally biased region" description="Polar residues" evidence="8">
    <location>
        <begin position="138"/>
        <end position="149"/>
    </location>
</feature>
<protein>
    <submittedName>
        <fullName evidence="11">Thiol:disulfide interchange protein DsbD</fullName>
    </submittedName>
</protein>
<dbReference type="PANTHER" id="PTHR32234:SF0">
    <property type="entry name" value="THIOL:DISULFIDE INTERCHANGE PROTEIN DSBD"/>
    <property type="match status" value="1"/>
</dbReference>
<dbReference type="Pfam" id="PF11412">
    <property type="entry name" value="DsbD_N"/>
    <property type="match status" value="1"/>
</dbReference>
<keyword evidence="3 9" id="KW-0812">Transmembrane</keyword>
<dbReference type="GO" id="GO:0017004">
    <property type="term" value="P:cytochrome complex assembly"/>
    <property type="evidence" value="ECO:0007669"/>
    <property type="project" value="UniProtKB-KW"/>
</dbReference>
<feature type="transmembrane region" description="Helical" evidence="9">
    <location>
        <begin position="327"/>
        <end position="356"/>
    </location>
</feature>
<feature type="transmembrane region" description="Helical" evidence="9">
    <location>
        <begin position="283"/>
        <end position="307"/>
    </location>
</feature>
<feature type="compositionally biased region" description="Low complexity" evidence="8">
    <location>
        <begin position="150"/>
        <end position="187"/>
    </location>
</feature>
<dbReference type="KEGG" id="psd:DSC_06755"/>
<gene>
    <name evidence="11" type="ordered locus">DSC_06755</name>
</gene>